<dbReference type="Pfam" id="PF01189">
    <property type="entry name" value="Methyltr_RsmB-F"/>
    <property type="match status" value="1"/>
</dbReference>
<evidence type="ECO:0000256" key="11">
    <source>
        <dbReference type="ARBA" id="ARBA00031088"/>
    </source>
</evidence>
<evidence type="ECO:0000256" key="4">
    <source>
        <dbReference type="ARBA" id="ARBA00022490"/>
    </source>
</evidence>
<keyword evidence="9 13" id="KW-0694">RNA-binding</keyword>
<evidence type="ECO:0000313" key="15">
    <source>
        <dbReference type="EMBL" id="HDM90327.1"/>
    </source>
</evidence>
<feature type="active site" description="Nucleophile" evidence="13">
    <location>
        <position position="367"/>
    </location>
</feature>
<comment type="function">
    <text evidence="1">Specifically methylates the cytosine at position 967 (m5C967) of 16S rRNA.</text>
</comment>
<dbReference type="Gene3D" id="1.10.940.10">
    <property type="entry name" value="NusB-like"/>
    <property type="match status" value="1"/>
</dbReference>
<sequence>MDKTRLFAVLILKEVLDGSRWSNRLLPEFRNRLPYAERGRLTELVMGTIKMKLRLDWTVERYLRGYKLSDLTPLIRNVLRLATYEILFLEKVPEYASVKEGVNLARRFGHRGVASLANAVLRKIAAGKPVPQEPWILHSHPEWLYRRWAAAYGQEIALSIMEDNNRPSNFYVRVNTSRISPEDFREKLRSLGIDYREVPELEEALQIFSFREELADLRGLFTVQDLSSQVVSRFLAPDKKRVIYDLAAAPGGKTTHVAEIIEDEGIIVALDRYRSRIKTLRKRSGELGHGSIYPVVGDLLKPPLRALADFILLDVPCSGTGTLKRHPEIKWRLKPEDIPKLARYQLKLLERASGLLRDGGIIVYSTCTLELEENEGVVENFLRNNPEFRLSEDADDNLKGFMDGPYLRVNGIVNRSDWTFAARLRKKTP</sequence>
<dbReference type="PRINTS" id="PR02008">
    <property type="entry name" value="RCMTFAMILY"/>
</dbReference>
<dbReference type="InterPro" id="IPR023267">
    <property type="entry name" value="RCMT"/>
</dbReference>
<dbReference type="NCBIfam" id="NF011494">
    <property type="entry name" value="PRK14902.1"/>
    <property type="match status" value="1"/>
</dbReference>
<dbReference type="InterPro" id="IPR029063">
    <property type="entry name" value="SAM-dependent_MTases_sf"/>
</dbReference>
<reference evidence="15" key="1">
    <citation type="journal article" date="2020" name="mSystems">
        <title>Genome- and Community-Level Interaction Insights into Carbon Utilization and Element Cycling Functions of Hydrothermarchaeota in Hydrothermal Sediment.</title>
        <authorList>
            <person name="Zhou Z."/>
            <person name="Liu Y."/>
            <person name="Xu W."/>
            <person name="Pan J."/>
            <person name="Luo Z.H."/>
            <person name="Li M."/>
        </authorList>
    </citation>
    <scope>NUCLEOTIDE SEQUENCE [LARGE SCALE GENOMIC DNA]</scope>
    <source>
        <strain evidence="15">HyVt-237</strain>
    </source>
</reference>
<dbReference type="Proteomes" id="UP000885931">
    <property type="component" value="Unassembled WGS sequence"/>
</dbReference>
<dbReference type="AlphaFoldDB" id="A0A7C0XB74"/>
<keyword evidence="6 13" id="KW-0489">Methyltransferase</keyword>
<dbReference type="InterPro" id="IPR054728">
    <property type="entry name" value="RsmB-like_ferredoxin"/>
</dbReference>
<gene>
    <name evidence="15" type="primary">rsmB</name>
    <name evidence="15" type="ORF">ENG67_03850</name>
</gene>
<dbReference type="InterPro" id="IPR004573">
    <property type="entry name" value="rRNA_ssu_MeTfrase_B"/>
</dbReference>
<dbReference type="GO" id="GO:0006355">
    <property type="term" value="P:regulation of DNA-templated transcription"/>
    <property type="evidence" value="ECO:0007669"/>
    <property type="project" value="InterPro"/>
</dbReference>
<evidence type="ECO:0000256" key="3">
    <source>
        <dbReference type="ARBA" id="ARBA00012140"/>
    </source>
</evidence>
<dbReference type="InterPro" id="IPR049560">
    <property type="entry name" value="MeTrfase_RsmB-F_NOP2_cat"/>
</dbReference>
<comment type="similarity">
    <text evidence="13">Belongs to the class I-like SAM-binding methyltransferase superfamily. RsmB/NOP family.</text>
</comment>
<keyword evidence="8 13" id="KW-0949">S-adenosyl-L-methionine</keyword>
<evidence type="ECO:0000259" key="14">
    <source>
        <dbReference type="PROSITE" id="PS51686"/>
    </source>
</evidence>
<dbReference type="EC" id="2.1.1.176" evidence="3"/>
<evidence type="ECO:0000256" key="10">
    <source>
        <dbReference type="ARBA" id="ARBA00030399"/>
    </source>
</evidence>
<feature type="binding site" evidence="13">
    <location>
        <begin position="247"/>
        <end position="253"/>
    </location>
    <ligand>
        <name>S-adenosyl-L-methionine</name>
        <dbReference type="ChEBI" id="CHEBI:59789"/>
    </ligand>
</feature>
<evidence type="ECO:0000256" key="5">
    <source>
        <dbReference type="ARBA" id="ARBA00022552"/>
    </source>
</evidence>
<dbReference type="PANTHER" id="PTHR22807">
    <property type="entry name" value="NOP2 YEAST -RELATED NOL1/NOP2/FMU SUN DOMAIN-CONTAINING"/>
    <property type="match status" value="1"/>
</dbReference>
<dbReference type="NCBIfam" id="TIGR00563">
    <property type="entry name" value="rsmB"/>
    <property type="match status" value="1"/>
</dbReference>
<evidence type="ECO:0000256" key="7">
    <source>
        <dbReference type="ARBA" id="ARBA00022679"/>
    </source>
</evidence>
<feature type="binding site" evidence="13">
    <location>
        <position position="271"/>
    </location>
    <ligand>
        <name>S-adenosyl-L-methionine</name>
        <dbReference type="ChEBI" id="CHEBI:59789"/>
    </ligand>
</feature>
<name>A0A7C0XB74_UNCW3</name>
<evidence type="ECO:0000256" key="1">
    <source>
        <dbReference type="ARBA" id="ARBA00002724"/>
    </source>
</evidence>
<keyword evidence="4" id="KW-0963">Cytoplasm</keyword>
<dbReference type="GO" id="GO:0003723">
    <property type="term" value="F:RNA binding"/>
    <property type="evidence" value="ECO:0007669"/>
    <property type="project" value="UniProtKB-UniRule"/>
</dbReference>
<evidence type="ECO:0000256" key="12">
    <source>
        <dbReference type="ARBA" id="ARBA00047283"/>
    </source>
</evidence>
<dbReference type="SUPFAM" id="SSF53335">
    <property type="entry name" value="S-adenosyl-L-methionine-dependent methyltransferases"/>
    <property type="match status" value="1"/>
</dbReference>
<feature type="binding site" evidence="13">
    <location>
        <position position="298"/>
    </location>
    <ligand>
        <name>S-adenosyl-L-methionine</name>
        <dbReference type="ChEBI" id="CHEBI:59789"/>
    </ligand>
</feature>
<dbReference type="PROSITE" id="PS51686">
    <property type="entry name" value="SAM_MT_RSMB_NOP"/>
    <property type="match status" value="1"/>
</dbReference>
<organism evidence="15">
    <name type="scientific">candidate division WOR-3 bacterium</name>
    <dbReference type="NCBI Taxonomy" id="2052148"/>
    <lineage>
        <taxon>Bacteria</taxon>
        <taxon>Bacteria division WOR-3</taxon>
    </lineage>
</organism>
<dbReference type="PANTHER" id="PTHR22807:SF53">
    <property type="entry name" value="RIBOSOMAL RNA SMALL SUBUNIT METHYLTRANSFERASE B-RELATED"/>
    <property type="match status" value="1"/>
</dbReference>
<keyword evidence="7 13" id="KW-0808">Transferase</keyword>
<keyword evidence="5" id="KW-0698">rRNA processing</keyword>
<dbReference type="InterPro" id="IPR035926">
    <property type="entry name" value="NusB-like_sf"/>
</dbReference>
<dbReference type="GO" id="GO:0008649">
    <property type="term" value="F:rRNA methyltransferase activity"/>
    <property type="evidence" value="ECO:0007669"/>
    <property type="project" value="InterPro"/>
</dbReference>
<dbReference type="Gene3D" id="3.30.70.1170">
    <property type="entry name" value="Sun protein, domain 3"/>
    <property type="match status" value="1"/>
</dbReference>
<evidence type="ECO:0000256" key="13">
    <source>
        <dbReference type="PROSITE-ProRule" id="PRU01023"/>
    </source>
</evidence>
<comment type="catalytic activity">
    <reaction evidence="12">
        <text>cytidine(967) in 16S rRNA + S-adenosyl-L-methionine = 5-methylcytidine(967) in 16S rRNA + S-adenosyl-L-homocysteine + H(+)</text>
        <dbReference type="Rhea" id="RHEA:42748"/>
        <dbReference type="Rhea" id="RHEA-COMP:10219"/>
        <dbReference type="Rhea" id="RHEA-COMP:10220"/>
        <dbReference type="ChEBI" id="CHEBI:15378"/>
        <dbReference type="ChEBI" id="CHEBI:57856"/>
        <dbReference type="ChEBI" id="CHEBI:59789"/>
        <dbReference type="ChEBI" id="CHEBI:74483"/>
        <dbReference type="ChEBI" id="CHEBI:82748"/>
        <dbReference type="EC" id="2.1.1.176"/>
    </reaction>
</comment>
<dbReference type="CDD" id="cd02440">
    <property type="entry name" value="AdoMet_MTases"/>
    <property type="match status" value="1"/>
</dbReference>
<comment type="caution">
    <text evidence="15">The sequence shown here is derived from an EMBL/GenBank/DDBJ whole genome shotgun (WGS) entry which is preliminary data.</text>
</comment>
<dbReference type="SUPFAM" id="SSF48013">
    <property type="entry name" value="NusB-like"/>
    <property type="match status" value="1"/>
</dbReference>
<comment type="subcellular location">
    <subcellularLocation>
        <location evidence="2">Cytoplasm</location>
    </subcellularLocation>
</comment>
<feature type="domain" description="SAM-dependent MTase RsmB/NOP-type" evidence="14">
    <location>
        <begin position="160"/>
        <end position="427"/>
    </location>
</feature>
<dbReference type="InterPro" id="IPR001678">
    <property type="entry name" value="MeTrfase_RsmB-F_NOP2_dom"/>
</dbReference>
<dbReference type="Pfam" id="PF01029">
    <property type="entry name" value="NusB"/>
    <property type="match status" value="1"/>
</dbReference>
<accession>A0A7C0XB74</accession>
<dbReference type="EMBL" id="DRBW01000155">
    <property type="protein sequence ID" value="HDM90327.1"/>
    <property type="molecule type" value="Genomic_DNA"/>
</dbReference>
<proteinExistence type="inferred from homology"/>
<feature type="binding site" evidence="13">
    <location>
        <position position="314"/>
    </location>
    <ligand>
        <name>S-adenosyl-L-methionine</name>
        <dbReference type="ChEBI" id="CHEBI:59789"/>
    </ligand>
</feature>
<evidence type="ECO:0000256" key="2">
    <source>
        <dbReference type="ARBA" id="ARBA00004496"/>
    </source>
</evidence>
<dbReference type="InterPro" id="IPR006027">
    <property type="entry name" value="NusB_RsmB_TIM44"/>
</dbReference>
<dbReference type="Pfam" id="PF22458">
    <property type="entry name" value="RsmF-B_ferredox"/>
    <property type="match status" value="1"/>
</dbReference>
<evidence type="ECO:0000256" key="6">
    <source>
        <dbReference type="ARBA" id="ARBA00022603"/>
    </source>
</evidence>
<evidence type="ECO:0000256" key="9">
    <source>
        <dbReference type="ARBA" id="ARBA00022884"/>
    </source>
</evidence>
<dbReference type="Gene3D" id="3.40.50.150">
    <property type="entry name" value="Vaccinia Virus protein VP39"/>
    <property type="match status" value="1"/>
</dbReference>
<dbReference type="GO" id="GO:0005737">
    <property type="term" value="C:cytoplasm"/>
    <property type="evidence" value="ECO:0007669"/>
    <property type="project" value="UniProtKB-SubCell"/>
</dbReference>
<protein>
    <recommendedName>
        <fullName evidence="3">16S rRNA (cytosine(967)-C(5))-methyltransferase</fullName>
        <ecNumber evidence="3">2.1.1.176</ecNumber>
    </recommendedName>
    <alternativeName>
        <fullName evidence="10">16S rRNA m5C967 methyltransferase</fullName>
    </alternativeName>
    <alternativeName>
        <fullName evidence="11">rRNA (cytosine-C(5)-)-methyltransferase RsmB</fullName>
    </alternativeName>
</protein>
<evidence type="ECO:0000256" key="8">
    <source>
        <dbReference type="ARBA" id="ARBA00022691"/>
    </source>
</evidence>